<dbReference type="EMBL" id="JBHSDV010000003">
    <property type="protein sequence ID" value="MFC4388596.1"/>
    <property type="molecule type" value="Genomic_DNA"/>
</dbReference>
<dbReference type="Pfam" id="PF07687">
    <property type="entry name" value="M20_dimer"/>
    <property type="match status" value="1"/>
</dbReference>
<reference evidence="10" key="1">
    <citation type="journal article" date="2019" name="Int. J. Syst. Evol. Microbiol.">
        <title>The Global Catalogue of Microorganisms (GCM) 10K type strain sequencing project: providing services to taxonomists for standard genome sequencing and annotation.</title>
        <authorList>
            <consortium name="The Broad Institute Genomics Platform"/>
            <consortium name="The Broad Institute Genome Sequencing Center for Infectious Disease"/>
            <person name="Wu L."/>
            <person name="Ma J."/>
        </authorList>
    </citation>
    <scope>NUCLEOTIDE SEQUENCE [LARGE SCALE GENOMIC DNA]</scope>
    <source>
        <strain evidence="10">KACC 14058</strain>
    </source>
</reference>
<dbReference type="PANTHER" id="PTHR42994">
    <property type="entry name" value="PEPTIDASE T"/>
    <property type="match status" value="1"/>
</dbReference>
<name>A0ABV8VVN9_9BACI</name>
<keyword evidence="4" id="KW-0378">Hydrolase</keyword>
<comment type="similarity">
    <text evidence="7">Belongs to the peptidase M42 family.</text>
</comment>
<evidence type="ECO:0000256" key="5">
    <source>
        <dbReference type="ARBA" id="ARBA00022833"/>
    </source>
</evidence>
<dbReference type="PROSITE" id="PS00759">
    <property type="entry name" value="ARGE_DAPE_CPG2_2"/>
    <property type="match status" value="1"/>
</dbReference>
<evidence type="ECO:0000256" key="3">
    <source>
        <dbReference type="ARBA" id="ARBA00022723"/>
    </source>
</evidence>
<keyword evidence="10" id="KW-1185">Reference proteome</keyword>
<dbReference type="Gene3D" id="3.40.630.10">
    <property type="entry name" value="Zn peptidases"/>
    <property type="match status" value="1"/>
</dbReference>
<dbReference type="SUPFAM" id="SSF55031">
    <property type="entry name" value="Bacterial exopeptidase dimerisation domain"/>
    <property type="match status" value="1"/>
</dbReference>
<evidence type="ECO:0000256" key="2">
    <source>
        <dbReference type="ARBA" id="ARBA00022670"/>
    </source>
</evidence>
<protein>
    <submittedName>
        <fullName evidence="9">M20/M25/M40 family metallo-hydrolase</fullName>
    </submittedName>
</protein>
<evidence type="ECO:0000256" key="7">
    <source>
        <dbReference type="PIRNR" id="PIRNR001123"/>
    </source>
</evidence>
<dbReference type="NCBIfam" id="TIGR01883">
    <property type="entry name" value="PepT-like"/>
    <property type="match status" value="1"/>
</dbReference>
<comment type="cofactor">
    <cofactor evidence="1">
        <name>Zn(2+)</name>
        <dbReference type="ChEBI" id="CHEBI:29105"/>
    </cofactor>
</comment>
<evidence type="ECO:0000256" key="1">
    <source>
        <dbReference type="ARBA" id="ARBA00001947"/>
    </source>
</evidence>
<keyword evidence="6" id="KW-0482">Metalloprotease</keyword>
<comment type="caution">
    <text evidence="9">The sequence shown here is derived from an EMBL/GenBank/DDBJ whole genome shotgun (WGS) entry which is preliminary data.</text>
</comment>
<dbReference type="InterPro" id="IPR011650">
    <property type="entry name" value="Peptidase_M20_dimer"/>
</dbReference>
<keyword evidence="3" id="KW-0479">Metal-binding</keyword>
<dbReference type="InterPro" id="IPR001261">
    <property type="entry name" value="ArgE/DapE_CS"/>
</dbReference>
<dbReference type="InterPro" id="IPR010162">
    <property type="entry name" value="PepT-like"/>
</dbReference>
<dbReference type="Proteomes" id="UP001595880">
    <property type="component" value="Unassembled WGS sequence"/>
</dbReference>
<gene>
    <name evidence="9" type="ORF">ACFOZ1_12395</name>
</gene>
<sequence length="370" mass="39901">MTDEKRIVQQFIDLVSIDSETTEEREIANYLIKILEEYGLTVEEDNTNELTNHAAGNLIAKLPGNKNRDAILFTSHMDTVTPGKSITPIVKDGYIMTDGTTILGADDKAGIAAILETIQIIQEEKLEHGDLYFVIMTGEESGLVGSRHIDINKLPVKYGYALDSDGDVGNIVNAAPAQNKLYATIKGKSAHAGVSPEKGVSAISITAKAISKMPLGRIDEETTANIGSFEGKGPTNIVCDKVLLVAEARSISKQKLEQQTTVMVEALEKTATAMGGTMSIKIEEMYPSYQFSKDDYVVTQAMRATTSIGLTPKLVTSGGGSDANHLSGKGIPTVNLAIGYENIHTTNEKIQIEQLITIPKLMLSIIKNSN</sequence>
<dbReference type="InterPro" id="IPR008007">
    <property type="entry name" value="Peptidase_M42"/>
</dbReference>
<keyword evidence="5" id="KW-0862">Zinc</keyword>
<evidence type="ECO:0000313" key="10">
    <source>
        <dbReference type="Proteomes" id="UP001595880"/>
    </source>
</evidence>
<dbReference type="SUPFAM" id="SSF53187">
    <property type="entry name" value="Zn-dependent exopeptidases"/>
    <property type="match status" value="1"/>
</dbReference>
<evidence type="ECO:0000259" key="8">
    <source>
        <dbReference type="Pfam" id="PF07687"/>
    </source>
</evidence>
<feature type="domain" description="Peptidase M20 dimerisation" evidence="8">
    <location>
        <begin position="184"/>
        <end position="271"/>
    </location>
</feature>
<evidence type="ECO:0000256" key="4">
    <source>
        <dbReference type="ARBA" id="ARBA00022801"/>
    </source>
</evidence>
<accession>A0ABV8VVN9</accession>
<dbReference type="InterPro" id="IPR002933">
    <property type="entry name" value="Peptidase_M20"/>
</dbReference>
<evidence type="ECO:0000256" key="6">
    <source>
        <dbReference type="ARBA" id="ARBA00023049"/>
    </source>
</evidence>
<dbReference type="Gene3D" id="3.30.70.360">
    <property type="match status" value="1"/>
</dbReference>
<dbReference type="PROSITE" id="PS00758">
    <property type="entry name" value="ARGE_DAPE_CPG2_1"/>
    <property type="match status" value="1"/>
</dbReference>
<dbReference type="Pfam" id="PF01546">
    <property type="entry name" value="Peptidase_M20"/>
    <property type="match status" value="1"/>
</dbReference>
<dbReference type="RefSeq" id="WP_390199725.1">
    <property type="nucleotide sequence ID" value="NZ_JBHSDV010000003.1"/>
</dbReference>
<dbReference type="PANTHER" id="PTHR42994:SF2">
    <property type="entry name" value="PEPTIDASE"/>
    <property type="match status" value="1"/>
</dbReference>
<dbReference type="InterPro" id="IPR036264">
    <property type="entry name" value="Bact_exopeptidase_dim_dom"/>
</dbReference>
<evidence type="ECO:0000313" key="9">
    <source>
        <dbReference type="EMBL" id="MFC4388596.1"/>
    </source>
</evidence>
<dbReference type="PIRSF" id="PIRSF001123">
    <property type="entry name" value="PepA_GA"/>
    <property type="match status" value="1"/>
</dbReference>
<keyword evidence="2" id="KW-0645">Protease</keyword>
<organism evidence="9 10">
    <name type="scientific">Gracilibacillus marinus</name>
    <dbReference type="NCBI Taxonomy" id="630535"/>
    <lineage>
        <taxon>Bacteria</taxon>
        <taxon>Bacillati</taxon>
        <taxon>Bacillota</taxon>
        <taxon>Bacilli</taxon>
        <taxon>Bacillales</taxon>
        <taxon>Bacillaceae</taxon>
        <taxon>Gracilibacillus</taxon>
    </lineage>
</organism>
<proteinExistence type="inferred from homology"/>